<feature type="domain" description="ABC transporter" evidence="1">
    <location>
        <begin position="8"/>
        <end position="83"/>
    </location>
</feature>
<protein>
    <recommendedName>
        <fullName evidence="1">ABC transporter domain-containing protein</fullName>
    </recommendedName>
</protein>
<gene>
    <name evidence="2" type="ORF">S01H1_31432</name>
</gene>
<dbReference type="PANTHER" id="PTHR43582">
    <property type="entry name" value="LINEARMYCIN RESISTANCE ATP-BINDING PROTEIN LNRL"/>
    <property type="match status" value="1"/>
</dbReference>
<dbReference type="GO" id="GO:0016887">
    <property type="term" value="F:ATP hydrolysis activity"/>
    <property type="evidence" value="ECO:0007669"/>
    <property type="project" value="InterPro"/>
</dbReference>
<organism evidence="2">
    <name type="scientific">marine sediment metagenome</name>
    <dbReference type="NCBI Taxonomy" id="412755"/>
    <lineage>
        <taxon>unclassified sequences</taxon>
        <taxon>metagenomes</taxon>
        <taxon>ecological metagenomes</taxon>
    </lineage>
</organism>
<name>X0TT70_9ZZZZ</name>
<dbReference type="InterPro" id="IPR027417">
    <property type="entry name" value="P-loop_NTPase"/>
</dbReference>
<evidence type="ECO:0000259" key="1">
    <source>
        <dbReference type="Pfam" id="PF00005"/>
    </source>
</evidence>
<dbReference type="GO" id="GO:0005524">
    <property type="term" value="F:ATP binding"/>
    <property type="evidence" value="ECO:0007669"/>
    <property type="project" value="InterPro"/>
</dbReference>
<proteinExistence type="predicted"/>
<dbReference type="Pfam" id="PF00005">
    <property type="entry name" value="ABC_tran"/>
    <property type="match status" value="1"/>
</dbReference>
<dbReference type="AlphaFoldDB" id="X0TT70"/>
<dbReference type="EMBL" id="BARS01019393">
    <property type="protein sequence ID" value="GAF90386.1"/>
    <property type="molecule type" value="Genomic_DNA"/>
</dbReference>
<accession>X0TT70</accession>
<comment type="caution">
    <text evidence="2">The sequence shown here is derived from an EMBL/GenBank/DDBJ whole genome shotgun (WGS) entry which is preliminary data.</text>
</comment>
<dbReference type="PANTHER" id="PTHR43582:SF2">
    <property type="entry name" value="LINEARMYCIN RESISTANCE ATP-BINDING PROTEIN LNRL"/>
    <property type="match status" value="1"/>
</dbReference>
<sequence length="110" mass="12770">MKVQDHDVVRDPLAAKAEIGLVPQEVALYEEVSARENLHFWGGACGLRGAELDDRIIAVLEHTGLLDRAREPVKRYSGGMKRRRRSWRRRMRSSWSRCRVRPRAFRRSSA</sequence>
<reference evidence="2" key="1">
    <citation type="journal article" date="2014" name="Front. Microbiol.">
        <title>High frequency of phylogenetically diverse reductive dehalogenase-homologous genes in deep subseafloor sedimentary metagenomes.</title>
        <authorList>
            <person name="Kawai M."/>
            <person name="Futagami T."/>
            <person name="Toyoda A."/>
            <person name="Takaki Y."/>
            <person name="Nishi S."/>
            <person name="Hori S."/>
            <person name="Arai W."/>
            <person name="Tsubouchi T."/>
            <person name="Morono Y."/>
            <person name="Uchiyama I."/>
            <person name="Ito T."/>
            <person name="Fujiyama A."/>
            <person name="Inagaki F."/>
            <person name="Takami H."/>
        </authorList>
    </citation>
    <scope>NUCLEOTIDE SEQUENCE</scope>
    <source>
        <strain evidence="2">Expedition CK06-06</strain>
    </source>
</reference>
<dbReference type="InterPro" id="IPR003439">
    <property type="entry name" value="ABC_transporter-like_ATP-bd"/>
</dbReference>
<dbReference type="SUPFAM" id="SSF52540">
    <property type="entry name" value="P-loop containing nucleoside triphosphate hydrolases"/>
    <property type="match status" value="1"/>
</dbReference>
<evidence type="ECO:0000313" key="2">
    <source>
        <dbReference type="EMBL" id="GAF90386.1"/>
    </source>
</evidence>
<dbReference type="Gene3D" id="3.40.50.300">
    <property type="entry name" value="P-loop containing nucleotide triphosphate hydrolases"/>
    <property type="match status" value="1"/>
</dbReference>